<organism evidence="1 2">
    <name type="scientific">Alteromonas pelagimontana</name>
    <dbReference type="NCBI Taxonomy" id="1858656"/>
    <lineage>
        <taxon>Bacteria</taxon>
        <taxon>Pseudomonadati</taxon>
        <taxon>Pseudomonadota</taxon>
        <taxon>Gammaproteobacteria</taxon>
        <taxon>Alteromonadales</taxon>
        <taxon>Alteromonadaceae</taxon>
        <taxon>Alteromonas/Salinimonas group</taxon>
        <taxon>Alteromonas</taxon>
    </lineage>
</organism>
<sequence>MEDPANFQNKLICLDDAIRLTKTYMEGDKRTPEVPGLGLAQADDSKGEVTLRNDQQTCPVVAMFAMDASVKEDALFEFRVRDYSEPTPLMHCD</sequence>
<evidence type="ECO:0000313" key="2">
    <source>
        <dbReference type="Proteomes" id="UP000219285"/>
    </source>
</evidence>
<accession>A0A6M4MI80</accession>
<proteinExistence type="predicted"/>
<dbReference type="AlphaFoldDB" id="A0A6M4MI80"/>
<dbReference type="Proteomes" id="UP000219285">
    <property type="component" value="Chromosome"/>
</dbReference>
<dbReference type="EMBL" id="CP052766">
    <property type="protein sequence ID" value="QJR82628.1"/>
    <property type="molecule type" value="Genomic_DNA"/>
</dbReference>
<evidence type="ECO:0000313" key="1">
    <source>
        <dbReference type="EMBL" id="QJR82628.1"/>
    </source>
</evidence>
<reference evidence="2" key="1">
    <citation type="submission" date="2014-12" db="EMBL/GenBank/DDBJ databases">
        <title>Complete genome sequence of a multi-drug resistant Klebsiella pneumoniae.</title>
        <authorList>
            <person name="Hua X."/>
            <person name="Chen Q."/>
            <person name="Li X."/>
            <person name="Feng Y."/>
            <person name="Ruan Z."/>
            <person name="Yu Y."/>
        </authorList>
    </citation>
    <scope>NUCLEOTIDE SEQUENCE [LARGE SCALE GENOMIC DNA]</scope>
    <source>
        <strain evidence="2">5.12</strain>
    </source>
</reference>
<protein>
    <submittedName>
        <fullName evidence="1">Uncharacterized protein</fullName>
    </submittedName>
</protein>
<gene>
    <name evidence="1" type="ORF">CA267_018655</name>
</gene>
<dbReference type="KEGG" id="apel:CA267_018655"/>
<dbReference type="RefSeq" id="WP_075609390.1">
    <property type="nucleotide sequence ID" value="NZ_CP052766.1"/>
</dbReference>
<name>A0A6M4MI80_9ALTE</name>
<keyword evidence="2" id="KW-1185">Reference proteome</keyword>
<reference evidence="1 2" key="2">
    <citation type="submission" date="2020-04" db="EMBL/GenBank/DDBJ databases">
        <title>Complete genome sequence of Alteromonas pelagimontana 5.12T.</title>
        <authorList>
            <person name="Sinha R.K."/>
            <person name="Krishnan K.P."/>
            <person name="Kurian J.P."/>
        </authorList>
    </citation>
    <scope>NUCLEOTIDE SEQUENCE [LARGE SCALE GENOMIC DNA]</scope>
    <source>
        <strain evidence="1 2">5.12</strain>
    </source>
</reference>